<accession>A0A5R9Q1Q3</accession>
<organism evidence="2 3">
    <name type="scientific">Pseudoalteromonas phenolica</name>
    <dbReference type="NCBI Taxonomy" id="161398"/>
    <lineage>
        <taxon>Bacteria</taxon>
        <taxon>Pseudomonadati</taxon>
        <taxon>Pseudomonadota</taxon>
        <taxon>Gammaproteobacteria</taxon>
        <taxon>Alteromonadales</taxon>
        <taxon>Pseudoalteromonadaceae</taxon>
        <taxon>Pseudoalteromonas</taxon>
    </lineage>
</organism>
<gene>
    <name evidence="2" type="ORF">C1E24_09650</name>
</gene>
<feature type="transmembrane region" description="Helical" evidence="1">
    <location>
        <begin position="144"/>
        <end position="160"/>
    </location>
</feature>
<feature type="transmembrane region" description="Helical" evidence="1">
    <location>
        <begin position="100"/>
        <end position="124"/>
    </location>
</feature>
<proteinExistence type="predicted"/>
<evidence type="ECO:0000256" key="1">
    <source>
        <dbReference type="SAM" id="Phobius"/>
    </source>
</evidence>
<name>A0A5R9Q1Q3_9GAMM</name>
<feature type="transmembrane region" description="Helical" evidence="1">
    <location>
        <begin position="6"/>
        <end position="22"/>
    </location>
</feature>
<keyword evidence="1" id="KW-0812">Transmembrane</keyword>
<protein>
    <submittedName>
        <fullName evidence="2">Uncharacterized protein</fullName>
    </submittedName>
</protein>
<dbReference type="AlphaFoldDB" id="A0A5R9Q1Q3"/>
<dbReference type="OrthoDB" id="6291204at2"/>
<keyword evidence="1" id="KW-1133">Transmembrane helix</keyword>
<reference evidence="2 3" key="1">
    <citation type="submission" date="2018-01" db="EMBL/GenBank/DDBJ databases">
        <title>Co-occurrence of chitin degradation, pigmentation and bioactivity in marine Pseudoalteromonas.</title>
        <authorList>
            <person name="Paulsen S."/>
            <person name="Gram L."/>
            <person name="Machado H."/>
        </authorList>
    </citation>
    <scope>NUCLEOTIDE SEQUENCE [LARGE SCALE GENOMIC DNA]</scope>
    <source>
        <strain evidence="2 3">S3663</strain>
    </source>
</reference>
<evidence type="ECO:0000313" key="3">
    <source>
        <dbReference type="Proteomes" id="UP000309186"/>
    </source>
</evidence>
<sequence length="172" mass="20628">MTIPFLDWLGFVVCFISLIAAWKDINARYMLTCCLLSAIVGLLTLQWALTKPILFYLWSMSISGLFVIFVFGRRYWAYKFQRVSFFKEAYEQHRYTPQEAILLIISFVCIVSNFITFVEVYFYWMDWLENAYYKLYVRDSLQKIMMILAYVVCFSFVFKIKRKSELNSQEIL</sequence>
<dbReference type="RefSeq" id="WP_138480903.1">
    <property type="nucleotide sequence ID" value="NZ_PPSW01000014.1"/>
</dbReference>
<comment type="caution">
    <text evidence="2">The sequence shown here is derived from an EMBL/GenBank/DDBJ whole genome shotgun (WGS) entry which is preliminary data.</text>
</comment>
<dbReference type="EMBL" id="PPSW01000014">
    <property type="protein sequence ID" value="TLX47061.1"/>
    <property type="molecule type" value="Genomic_DNA"/>
</dbReference>
<feature type="transmembrane region" description="Helical" evidence="1">
    <location>
        <begin position="29"/>
        <end position="49"/>
    </location>
</feature>
<dbReference type="Proteomes" id="UP000309186">
    <property type="component" value="Unassembled WGS sequence"/>
</dbReference>
<evidence type="ECO:0000313" key="2">
    <source>
        <dbReference type="EMBL" id="TLX47061.1"/>
    </source>
</evidence>
<keyword evidence="1" id="KW-0472">Membrane</keyword>
<feature type="transmembrane region" description="Helical" evidence="1">
    <location>
        <begin position="55"/>
        <end position="72"/>
    </location>
</feature>